<dbReference type="Gene3D" id="1.10.10.60">
    <property type="entry name" value="Homeodomain-like"/>
    <property type="match status" value="1"/>
</dbReference>
<keyword evidence="1" id="KW-0805">Transcription regulation</keyword>
<dbReference type="Proteomes" id="UP000275401">
    <property type="component" value="Unassembled WGS sequence"/>
</dbReference>
<evidence type="ECO:0000256" key="2">
    <source>
        <dbReference type="ARBA" id="ARBA00023125"/>
    </source>
</evidence>
<dbReference type="SUPFAM" id="SSF46689">
    <property type="entry name" value="Homeodomain-like"/>
    <property type="match status" value="1"/>
</dbReference>
<evidence type="ECO:0000256" key="1">
    <source>
        <dbReference type="ARBA" id="ARBA00023015"/>
    </source>
</evidence>
<evidence type="ECO:0000313" key="5">
    <source>
        <dbReference type="EMBL" id="RNG34673.1"/>
    </source>
</evidence>
<dbReference type="PANTHER" id="PTHR43280:SF31">
    <property type="entry name" value="TRANSCRIPTIONAL REGULATORY PROTEIN"/>
    <property type="match status" value="1"/>
</dbReference>
<keyword evidence="3" id="KW-0804">Transcription</keyword>
<accession>A0A3M8X2P2</accession>
<comment type="caution">
    <text evidence="5">The sequence shown here is derived from an EMBL/GenBank/DDBJ whole genome shotgun (WGS) entry which is preliminary data.</text>
</comment>
<dbReference type="InterPro" id="IPR009057">
    <property type="entry name" value="Homeodomain-like_sf"/>
</dbReference>
<evidence type="ECO:0000259" key="4">
    <source>
        <dbReference type="PROSITE" id="PS01124"/>
    </source>
</evidence>
<dbReference type="GO" id="GO:0003700">
    <property type="term" value="F:DNA-binding transcription factor activity"/>
    <property type="evidence" value="ECO:0007669"/>
    <property type="project" value="InterPro"/>
</dbReference>
<keyword evidence="2" id="KW-0238">DNA-binding</keyword>
<dbReference type="AlphaFoldDB" id="A0A3M8X2P2"/>
<dbReference type="PROSITE" id="PS01124">
    <property type="entry name" value="HTH_ARAC_FAMILY_2"/>
    <property type="match status" value="1"/>
</dbReference>
<gene>
    <name evidence="5" type="ORF">EEJ42_04825</name>
</gene>
<dbReference type="RefSeq" id="WP_123098757.1">
    <property type="nucleotide sequence ID" value="NZ_RIBZ01000066.1"/>
</dbReference>
<protein>
    <submittedName>
        <fullName evidence="5">AraC family transcriptional regulator</fullName>
    </submittedName>
</protein>
<dbReference type="PANTHER" id="PTHR43280">
    <property type="entry name" value="ARAC-FAMILY TRANSCRIPTIONAL REGULATOR"/>
    <property type="match status" value="1"/>
</dbReference>
<evidence type="ECO:0000313" key="6">
    <source>
        <dbReference type="Proteomes" id="UP000275401"/>
    </source>
</evidence>
<dbReference type="InterPro" id="IPR018060">
    <property type="entry name" value="HTH_AraC"/>
</dbReference>
<name>A0A3M8X2P2_9ACTN</name>
<dbReference type="InterPro" id="IPR020449">
    <property type="entry name" value="Tscrpt_reg_AraC-type_HTH"/>
</dbReference>
<dbReference type="Pfam" id="PF12833">
    <property type="entry name" value="HTH_18"/>
    <property type="match status" value="1"/>
</dbReference>
<proteinExistence type="predicted"/>
<sequence length="101" mass="11366">MTPQAIADAHHISLRHLQQLLAEDDTSPAAWIRHSRLERCRLDLANPRLNTRPIQAIAARWGFTDPTHFSCLFRAAHGVPPRDYRNLPPAACANRQPPCAN</sequence>
<dbReference type="SMART" id="SM00342">
    <property type="entry name" value="HTH_ARAC"/>
    <property type="match status" value="1"/>
</dbReference>
<evidence type="ECO:0000256" key="3">
    <source>
        <dbReference type="ARBA" id="ARBA00023163"/>
    </source>
</evidence>
<dbReference type="PRINTS" id="PR00032">
    <property type="entry name" value="HTHARAC"/>
</dbReference>
<keyword evidence="6" id="KW-1185">Reference proteome</keyword>
<dbReference type="GO" id="GO:0043565">
    <property type="term" value="F:sequence-specific DNA binding"/>
    <property type="evidence" value="ECO:0007669"/>
    <property type="project" value="InterPro"/>
</dbReference>
<reference evidence="5 6" key="1">
    <citation type="submission" date="2018-11" db="EMBL/GenBank/DDBJ databases">
        <title>The Potential of Streptomyces as Biocontrol Agents against the Tomato grey mould, Botrytis cinerea (Gray mold) Frontiers in Microbiology.</title>
        <authorList>
            <person name="Li D."/>
        </authorList>
    </citation>
    <scope>NUCLEOTIDE SEQUENCE [LARGE SCALE GENOMIC DNA]</scope>
    <source>
        <strain evidence="5 6">NEAU-LD23</strain>
    </source>
</reference>
<organism evidence="5 6">
    <name type="scientific">Streptomyces botrytidirepellens</name>
    <dbReference type="NCBI Taxonomy" id="2486417"/>
    <lineage>
        <taxon>Bacteria</taxon>
        <taxon>Bacillati</taxon>
        <taxon>Actinomycetota</taxon>
        <taxon>Actinomycetes</taxon>
        <taxon>Kitasatosporales</taxon>
        <taxon>Streptomycetaceae</taxon>
        <taxon>Streptomyces</taxon>
    </lineage>
</organism>
<feature type="domain" description="HTH araC/xylS-type" evidence="4">
    <location>
        <begin position="1"/>
        <end position="87"/>
    </location>
</feature>
<dbReference type="EMBL" id="RIBZ01000066">
    <property type="protein sequence ID" value="RNG34673.1"/>
    <property type="molecule type" value="Genomic_DNA"/>
</dbReference>